<organism evidence="1 2">
    <name type="scientific">Paracoccus mangrovi</name>
    <dbReference type="NCBI Taxonomy" id="1715645"/>
    <lineage>
        <taxon>Bacteria</taxon>
        <taxon>Pseudomonadati</taxon>
        <taxon>Pseudomonadota</taxon>
        <taxon>Alphaproteobacteria</taxon>
        <taxon>Rhodobacterales</taxon>
        <taxon>Paracoccaceae</taxon>
        <taxon>Paracoccus</taxon>
    </lineage>
</organism>
<comment type="caution">
    <text evidence="1">The sequence shown here is derived from an EMBL/GenBank/DDBJ whole genome shotgun (WGS) entry which is preliminary data.</text>
</comment>
<sequence length="97" mass="9933">MVPVAAILILSACSTQLSQSGKKVRQISLHAADNCQFIGSVTGSESMGIDEAMDVGSAFNKVRNAVAQMGGDAFVVSATSTSISSTVVQADAYRCSS</sequence>
<dbReference type="Proteomes" id="UP001595721">
    <property type="component" value="Unassembled WGS sequence"/>
</dbReference>
<proteinExistence type="predicted"/>
<dbReference type="EMBL" id="JBHRXJ010000021">
    <property type="protein sequence ID" value="MFC3530203.1"/>
    <property type="molecule type" value="Genomic_DNA"/>
</dbReference>
<keyword evidence="2" id="KW-1185">Reference proteome</keyword>
<reference evidence="2" key="1">
    <citation type="journal article" date="2019" name="Int. J. Syst. Evol. Microbiol.">
        <title>The Global Catalogue of Microorganisms (GCM) 10K type strain sequencing project: providing services to taxonomists for standard genome sequencing and annotation.</title>
        <authorList>
            <consortium name="The Broad Institute Genomics Platform"/>
            <consortium name="The Broad Institute Genome Sequencing Center for Infectious Disease"/>
            <person name="Wu L."/>
            <person name="Ma J."/>
        </authorList>
    </citation>
    <scope>NUCLEOTIDE SEQUENCE [LARGE SCALE GENOMIC DNA]</scope>
    <source>
        <strain evidence="2">KCTC 42899</strain>
    </source>
</reference>
<evidence type="ECO:0000313" key="2">
    <source>
        <dbReference type="Proteomes" id="UP001595721"/>
    </source>
</evidence>
<dbReference type="InterPro" id="IPR025294">
    <property type="entry name" value="DUF4156"/>
</dbReference>
<gene>
    <name evidence="1" type="ORF">ACFOMH_18700</name>
</gene>
<dbReference type="RefSeq" id="WP_377746475.1">
    <property type="nucleotide sequence ID" value="NZ_JBHRXJ010000021.1"/>
</dbReference>
<evidence type="ECO:0000313" key="1">
    <source>
        <dbReference type="EMBL" id="MFC3530203.1"/>
    </source>
</evidence>
<protein>
    <submittedName>
        <fullName evidence="1">DUF4156 domain-containing protein</fullName>
    </submittedName>
</protein>
<name>A0ABV7R9J0_9RHOB</name>
<accession>A0ABV7R9J0</accession>
<dbReference type="Pfam" id="PF13698">
    <property type="entry name" value="DUF4156"/>
    <property type="match status" value="1"/>
</dbReference>